<gene>
    <name evidence="2" type="ORF">CRENBAI_001537</name>
</gene>
<feature type="compositionally biased region" description="Polar residues" evidence="1">
    <location>
        <begin position="70"/>
        <end position="84"/>
    </location>
</feature>
<proteinExistence type="predicted"/>
<protein>
    <submittedName>
        <fullName evidence="2">Uncharacterized protein</fullName>
    </submittedName>
</protein>
<name>A0AAV9S9Y5_9TELE</name>
<evidence type="ECO:0000313" key="2">
    <source>
        <dbReference type="EMBL" id="KAK5617694.1"/>
    </source>
</evidence>
<dbReference type="AlphaFoldDB" id="A0AAV9S9Y5"/>
<reference evidence="2 3" key="1">
    <citation type="submission" date="2021-06" db="EMBL/GenBank/DDBJ databases">
        <authorList>
            <person name="Palmer J.M."/>
        </authorList>
    </citation>
    <scope>NUCLEOTIDE SEQUENCE [LARGE SCALE GENOMIC DNA]</scope>
    <source>
        <strain evidence="2 3">MEX-2019</strain>
        <tissue evidence="2">Muscle</tissue>
    </source>
</reference>
<accession>A0AAV9S9Y5</accession>
<dbReference type="EMBL" id="JAHHUM010000679">
    <property type="protein sequence ID" value="KAK5617694.1"/>
    <property type="molecule type" value="Genomic_DNA"/>
</dbReference>
<feature type="region of interest" description="Disordered" evidence="1">
    <location>
        <begin position="62"/>
        <end position="86"/>
    </location>
</feature>
<dbReference type="Proteomes" id="UP001311232">
    <property type="component" value="Unassembled WGS sequence"/>
</dbReference>
<evidence type="ECO:0000256" key="1">
    <source>
        <dbReference type="SAM" id="MobiDB-lite"/>
    </source>
</evidence>
<sequence length="227" mass="25309">MFLGKGQNIVRHTVSSADSTATQSSVPISYIDGHFLESGTHFLLELKDSWMWIHSPGNSHPKINKPPSCHSHSPSRTWNTNLPQRRNHLPPGYPLLPPLSLLPSQEPGLPLKPAKLDLGSKYFAAVARTIEAREVPWKLRVCECSEACSKRTGGLEKRNTGQSNPVCGWVCVRERENECVNYTSPQHGGTLATPTSYRADTRTHACPHSSLELWNNRRDPTSFSLTY</sequence>
<evidence type="ECO:0000313" key="3">
    <source>
        <dbReference type="Proteomes" id="UP001311232"/>
    </source>
</evidence>
<comment type="caution">
    <text evidence="2">The sequence shown here is derived from an EMBL/GenBank/DDBJ whole genome shotgun (WGS) entry which is preliminary data.</text>
</comment>
<keyword evidence="3" id="KW-1185">Reference proteome</keyword>
<organism evidence="2 3">
    <name type="scientific">Crenichthys baileyi</name>
    <name type="common">White River springfish</name>
    <dbReference type="NCBI Taxonomy" id="28760"/>
    <lineage>
        <taxon>Eukaryota</taxon>
        <taxon>Metazoa</taxon>
        <taxon>Chordata</taxon>
        <taxon>Craniata</taxon>
        <taxon>Vertebrata</taxon>
        <taxon>Euteleostomi</taxon>
        <taxon>Actinopterygii</taxon>
        <taxon>Neopterygii</taxon>
        <taxon>Teleostei</taxon>
        <taxon>Neoteleostei</taxon>
        <taxon>Acanthomorphata</taxon>
        <taxon>Ovalentaria</taxon>
        <taxon>Atherinomorphae</taxon>
        <taxon>Cyprinodontiformes</taxon>
        <taxon>Goodeidae</taxon>
        <taxon>Crenichthys</taxon>
    </lineage>
</organism>